<feature type="transmembrane region" description="Helical" evidence="1">
    <location>
        <begin position="21"/>
        <end position="44"/>
    </location>
</feature>
<keyword evidence="1" id="KW-0472">Membrane</keyword>
<protein>
    <recommendedName>
        <fullName evidence="4">PH domain-containing protein</fullName>
    </recommendedName>
</protein>
<keyword evidence="3" id="KW-1185">Reference proteome</keyword>
<feature type="transmembrane region" description="Helical" evidence="1">
    <location>
        <begin position="182"/>
        <end position="206"/>
    </location>
</feature>
<reference evidence="3" key="1">
    <citation type="journal article" date="2019" name="Int. J. Syst. Evol. Microbiol.">
        <title>The Global Catalogue of Microorganisms (GCM) 10K type strain sequencing project: providing services to taxonomists for standard genome sequencing and annotation.</title>
        <authorList>
            <consortium name="The Broad Institute Genomics Platform"/>
            <consortium name="The Broad Institute Genome Sequencing Center for Infectious Disease"/>
            <person name="Wu L."/>
            <person name="Ma J."/>
        </authorList>
    </citation>
    <scope>NUCLEOTIDE SEQUENCE [LARGE SCALE GENOMIC DNA]</scope>
    <source>
        <strain evidence="3">JCM 19015</strain>
    </source>
</reference>
<evidence type="ECO:0000256" key="1">
    <source>
        <dbReference type="SAM" id="Phobius"/>
    </source>
</evidence>
<evidence type="ECO:0008006" key="4">
    <source>
        <dbReference type="Google" id="ProtNLM"/>
    </source>
</evidence>
<sequence>MLSMSSVAAQRTLRPVRHLAWRTAAAGNIAVVVPGAAVAVTIAAQDGRPVVAGVVALTALLVAALVVVPALRIRTRLEPGGITTFWTSRIGSTTLSKDQVRRAVVRTIYNSDGVSTNRHLFLLDEQDRTLLRMSDRWWTDEQLLGVAHHFTVTLESQNQPVHLAEVRRTARRQLRWAERHRFTAVALLVVGTFAACCAFAALVTAAL</sequence>
<feature type="transmembrane region" description="Helical" evidence="1">
    <location>
        <begin position="50"/>
        <end position="71"/>
    </location>
</feature>
<name>A0ABP8ZFK1_9MICO</name>
<keyword evidence="1" id="KW-0812">Transmembrane</keyword>
<evidence type="ECO:0000313" key="3">
    <source>
        <dbReference type="Proteomes" id="UP001500121"/>
    </source>
</evidence>
<dbReference type="Proteomes" id="UP001500121">
    <property type="component" value="Unassembled WGS sequence"/>
</dbReference>
<proteinExistence type="predicted"/>
<dbReference type="EMBL" id="BAABLP010000009">
    <property type="protein sequence ID" value="GAA4755513.1"/>
    <property type="molecule type" value="Genomic_DNA"/>
</dbReference>
<gene>
    <name evidence="2" type="ORF">GCM10025783_30820</name>
</gene>
<accession>A0ABP8ZFK1</accession>
<organism evidence="2 3">
    <name type="scientific">Amnibacterium soli</name>
    <dbReference type="NCBI Taxonomy" id="1282736"/>
    <lineage>
        <taxon>Bacteria</taxon>
        <taxon>Bacillati</taxon>
        <taxon>Actinomycetota</taxon>
        <taxon>Actinomycetes</taxon>
        <taxon>Micrococcales</taxon>
        <taxon>Microbacteriaceae</taxon>
        <taxon>Amnibacterium</taxon>
    </lineage>
</organism>
<comment type="caution">
    <text evidence="2">The sequence shown here is derived from an EMBL/GenBank/DDBJ whole genome shotgun (WGS) entry which is preliminary data.</text>
</comment>
<evidence type="ECO:0000313" key="2">
    <source>
        <dbReference type="EMBL" id="GAA4755513.1"/>
    </source>
</evidence>
<keyword evidence="1" id="KW-1133">Transmembrane helix</keyword>